<evidence type="ECO:0000313" key="2">
    <source>
        <dbReference type="EMBL" id="OCA18023.1"/>
    </source>
</evidence>
<reference evidence="2" key="2">
    <citation type="journal article" date="2010" name="Science">
        <title>The genome of the Western clawed frog Xenopus tropicalis.</title>
        <authorList>
            <person name="Hellsten U."/>
            <person name="Harland R.M."/>
            <person name="Gilchrist M.J."/>
            <person name="Hendrix D."/>
            <person name="Jurka J."/>
            <person name="Kapitonov V."/>
            <person name="Ovcharenko I."/>
            <person name="Putnam N.H."/>
            <person name="Shu S."/>
            <person name="Taher L."/>
            <person name="Blitz I.L."/>
            <person name="Blumberg B."/>
            <person name="Dichmann D.S."/>
            <person name="Dubchak I."/>
            <person name="Amaya E."/>
            <person name="Detter J.C."/>
            <person name="Fletcher R."/>
            <person name="Gerhard D.S."/>
            <person name="Goodstein D."/>
            <person name="Graves T."/>
            <person name="Grigoriev I.V."/>
            <person name="Grimwood J."/>
            <person name="Kawashima T."/>
            <person name="Lindquist E."/>
            <person name="Lucas S.M."/>
            <person name="Mead P.E."/>
            <person name="Mitros T."/>
            <person name="Ogino H."/>
            <person name="Ohta Y."/>
            <person name="Poliakov A.V."/>
            <person name="Pollet N."/>
            <person name="Robert J."/>
            <person name="Salamov A."/>
            <person name="Sater A.K."/>
            <person name="Schmutz J."/>
            <person name="Terry A."/>
            <person name="Vize P.D."/>
            <person name="Warren W.C."/>
            <person name="Wells D."/>
            <person name="Wills A."/>
            <person name="Wilson R.K."/>
            <person name="Zimmerman L.B."/>
            <person name="Zorn A.M."/>
            <person name="Grainger R."/>
            <person name="Grammer T."/>
            <person name="Khokha M.K."/>
            <person name="Richardson P.M."/>
            <person name="Rokhsar D.S."/>
        </authorList>
    </citation>
    <scope>NUCLEOTIDE SEQUENCE [LARGE SCALE GENOMIC DNA]</scope>
    <source>
        <strain evidence="2">Nigerian</strain>
    </source>
</reference>
<dbReference type="Gene3D" id="3.30.250.20">
    <property type="entry name" value="L1 transposable element, C-terminal domain"/>
    <property type="match status" value="1"/>
</dbReference>
<evidence type="ECO:0000256" key="1">
    <source>
        <dbReference type="SAM" id="MobiDB-lite"/>
    </source>
</evidence>
<dbReference type="InterPro" id="IPR042566">
    <property type="entry name" value="L1_C"/>
</dbReference>
<reference evidence="2" key="3">
    <citation type="submission" date="2016-05" db="EMBL/GenBank/DDBJ databases">
        <title>WGS assembly of Xenopus tropicalis.</title>
        <authorList>
            <person name="Sessions A."/>
            <person name="Jenkins J."/>
            <person name="Mitros T."/>
            <person name="Lyons J.T."/>
            <person name="Dichmann D.S."/>
            <person name="Robert J."/>
            <person name="Harland R.M."/>
            <person name="Rokhsar D.S."/>
        </authorList>
    </citation>
    <scope>NUCLEOTIDE SEQUENCE</scope>
    <source>
        <strain evidence="2">Nigerian</strain>
    </source>
</reference>
<accession>A0A1B8Y4Y0</accession>
<name>A0A1B8Y4Y0_XENTR</name>
<protein>
    <submittedName>
        <fullName evidence="2">Uncharacterized protein</fullName>
    </submittedName>
</protein>
<proteinExistence type="predicted"/>
<organism evidence="2">
    <name type="scientific">Xenopus tropicalis</name>
    <name type="common">Western clawed frog</name>
    <name type="synonym">Silurana tropicalis</name>
    <dbReference type="NCBI Taxonomy" id="8364"/>
    <lineage>
        <taxon>Eukaryota</taxon>
        <taxon>Metazoa</taxon>
        <taxon>Chordata</taxon>
        <taxon>Craniata</taxon>
        <taxon>Vertebrata</taxon>
        <taxon>Euteleostomi</taxon>
        <taxon>Amphibia</taxon>
        <taxon>Batrachia</taxon>
        <taxon>Anura</taxon>
        <taxon>Pipoidea</taxon>
        <taxon>Pipidae</taxon>
        <taxon>Xenopodinae</taxon>
        <taxon>Xenopus</taxon>
        <taxon>Silurana</taxon>
    </lineage>
</organism>
<feature type="region of interest" description="Disordered" evidence="1">
    <location>
        <begin position="1"/>
        <end position="42"/>
    </location>
</feature>
<dbReference type="EMBL" id="KV460441">
    <property type="protein sequence ID" value="OCA18023.1"/>
    <property type="molecule type" value="Genomic_DNA"/>
</dbReference>
<feature type="compositionally biased region" description="Basic and acidic residues" evidence="1">
    <location>
        <begin position="9"/>
        <end position="22"/>
    </location>
</feature>
<sequence>MASKTNVKTYEKGYRKNGKQQDSDASNISLPHKPTSPKTPLTEPHSLIAAEVARLINPGIEVTIEKAIDKLQINITNISEQLINHEKCLDEFDLTVSLIQNNSLNLEIWKTDEEQTTLDLSAYQSLSRMILCIIFSPKHFLINLDFLQNVAISILKDHTGLRKEFSKVGQALINRNINFSLMYPGRLKIFLPSGTRTFNDPLEAATFVNYLKRKEVTKILLMEK</sequence>
<gene>
    <name evidence="2" type="ORF">XENTR_v90026206mg</name>
</gene>
<dbReference type="AlphaFoldDB" id="A0A1B8Y4Y0"/>
<reference evidence="2" key="1">
    <citation type="submission" date="2009-11" db="EMBL/GenBank/DDBJ databases">
        <authorList>
            <consortium name="US DOE Joint Genome Institute (JGI-PGF)"/>
            <person name="Ottilar R."/>
            <person name="Schmutz J."/>
            <person name="Salamov A."/>
            <person name="Cheng J.F."/>
            <person name="Lucas S."/>
            <person name="Pitluck S."/>
            <person name="Gundlach H."/>
            <person name="Guo Y."/>
            <person name="Haberer G."/>
            <person name="Nasrallah J."/>
            <person name="Mayer K.F.X."/>
            <person name="van de Peer Y."/>
            <person name="Weigel D."/>
            <person name="Grigoriev I.V."/>
        </authorList>
    </citation>
    <scope>NUCLEOTIDE SEQUENCE</scope>
    <source>
        <strain evidence="2">Nigerian</strain>
    </source>
</reference>